<comment type="caution">
    <text evidence="1">The sequence shown here is derived from an EMBL/GenBank/DDBJ whole genome shotgun (WGS) entry which is preliminary data.</text>
</comment>
<evidence type="ECO:0000313" key="1">
    <source>
        <dbReference type="EMBL" id="CCO47917.1"/>
    </source>
</evidence>
<dbReference type="AlphaFoldDB" id="A0AAV2VT52"/>
<proteinExistence type="predicted"/>
<accession>A0AAV2VT52</accession>
<organism evidence="1 2">
    <name type="scientific">Vibrio nigripulchritudo SOn1</name>
    <dbReference type="NCBI Taxonomy" id="1238450"/>
    <lineage>
        <taxon>Bacteria</taxon>
        <taxon>Pseudomonadati</taxon>
        <taxon>Pseudomonadota</taxon>
        <taxon>Gammaproteobacteria</taxon>
        <taxon>Vibrionales</taxon>
        <taxon>Vibrionaceae</taxon>
        <taxon>Vibrio</taxon>
    </lineage>
</organism>
<gene>
    <name evidence="1" type="ORF">VIBNISOn1_410070</name>
</gene>
<reference evidence="1 2" key="1">
    <citation type="journal article" date="2013" name="ISME J.">
        <title>Comparative genomics of pathogenic lineages of Vibrio nigripulchritudo identifies virulence-associated traits.</title>
        <authorList>
            <person name="Goudenege D."/>
            <person name="Labreuche Y."/>
            <person name="Krin E."/>
            <person name="Ansquer D."/>
            <person name="Mangenot S."/>
            <person name="Calteau A."/>
            <person name="Medigue C."/>
            <person name="Mazel D."/>
            <person name="Polz M.F."/>
            <person name="Le Roux F."/>
        </authorList>
    </citation>
    <scope>NUCLEOTIDE SEQUENCE [LARGE SCALE GENOMIC DNA]</scope>
    <source>
        <strain evidence="1 2">SOn1</strain>
    </source>
</reference>
<dbReference type="EMBL" id="CAOF01000133">
    <property type="protein sequence ID" value="CCO47917.1"/>
    <property type="molecule type" value="Genomic_DNA"/>
</dbReference>
<evidence type="ECO:0000313" key="2">
    <source>
        <dbReference type="Proteomes" id="UP000018211"/>
    </source>
</evidence>
<protein>
    <submittedName>
        <fullName evidence="1">Uncharacterized protein</fullName>
    </submittedName>
</protein>
<dbReference type="Proteomes" id="UP000018211">
    <property type="component" value="Unassembled WGS sequence"/>
</dbReference>
<name>A0AAV2VT52_9VIBR</name>
<sequence>MNYKSMNFGHVFVVLFKWFTGISVVLSASILATSYEMHLKEQVKESYSVLNNKIALCNKDRKESFDKAEITNKWFNSLSKKDRGEVIIMLTKIADERCYALELKSYSDSVVQYTSNTGDQSVMKDWLILRRLYASHSELEAVAHIDFDKVVALSKEAPFDQPFNGMSLLILYR</sequence>